<reference evidence="1 2" key="1">
    <citation type="submission" date="2019-10" db="EMBL/GenBank/DDBJ databases">
        <authorList>
            <person name="Palmer J.M."/>
        </authorList>
    </citation>
    <scope>NUCLEOTIDE SEQUENCE [LARGE SCALE GENOMIC DNA]</scope>
    <source>
        <strain evidence="1 2">TWF694</strain>
    </source>
</reference>
<keyword evidence="2" id="KW-1185">Reference proteome</keyword>
<dbReference type="AlphaFoldDB" id="A0AAV9X6Q7"/>
<evidence type="ECO:0000313" key="1">
    <source>
        <dbReference type="EMBL" id="KAK6537291.1"/>
    </source>
</evidence>
<organism evidence="1 2">
    <name type="scientific">Orbilia ellipsospora</name>
    <dbReference type="NCBI Taxonomy" id="2528407"/>
    <lineage>
        <taxon>Eukaryota</taxon>
        <taxon>Fungi</taxon>
        <taxon>Dikarya</taxon>
        <taxon>Ascomycota</taxon>
        <taxon>Pezizomycotina</taxon>
        <taxon>Orbiliomycetes</taxon>
        <taxon>Orbiliales</taxon>
        <taxon>Orbiliaceae</taxon>
        <taxon>Orbilia</taxon>
    </lineage>
</organism>
<evidence type="ECO:0000313" key="2">
    <source>
        <dbReference type="Proteomes" id="UP001365542"/>
    </source>
</evidence>
<sequence>MSAREFNAGSDIMNFINSNNYPGGPILVVLYYQTPGISNVATIVDEYQRIQKFYTPQVNANNIVFARILAGVVSANPNYRVIYDNEFGIYYNGQSFFSHMDAYNDALLSGLSPAGEDFQTPFKTTIDQVLGRQMKDRPMLYSQCQPFLTTGASGGATSVIYSTVTVTQDPVTVTVTADAEQTSIADMKLRRRGEPIRRGPPPGFMRRFR</sequence>
<comment type="caution">
    <text evidence="1">The sequence shown here is derived from an EMBL/GenBank/DDBJ whole genome shotgun (WGS) entry which is preliminary data.</text>
</comment>
<proteinExistence type="predicted"/>
<name>A0AAV9X6Q7_9PEZI</name>
<dbReference type="Proteomes" id="UP001365542">
    <property type="component" value="Unassembled WGS sequence"/>
</dbReference>
<gene>
    <name evidence="1" type="ORF">TWF694_011484</name>
</gene>
<accession>A0AAV9X6Q7</accession>
<dbReference type="EMBL" id="JAVHJO010000009">
    <property type="protein sequence ID" value="KAK6537291.1"/>
    <property type="molecule type" value="Genomic_DNA"/>
</dbReference>
<protein>
    <submittedName>
        <fullName evidence="1">Uncharacterized protein</fullName>
    </submittedName>
</protein>